<reference evidence="5" key="1">
    <citation type="submission" date="2024-02" db="EMBL/GenBank/DDBJ databases">
        <authorList>
            <consortium name="ELIXIR-Norway"/>
            <consortium name="Elixir Norway"/>
        </authorList>
    </citation>
    <scope>NUCLEOTIDE SEQUENCE</scope>
</reference>
<evidence type="ECO:0000256" key="1">
    <source>
        <dbReference type="ARBA" id="ARBA00005949"/>
    </source>
</evidence>
<name>A0ABP0TWC3_9BRYO</name>
<feature type="repeat" description="ANK" evidence="4">
    <location>
        <begin position="136"/>
        <end position="168"/>
    </location>
</feature>
<dbReference type="SMART" id="SM00248">
    <property type="entry name" value="ANK"/>
    <property type="match status" value="4"/>
</dbReference>
<keyword evidence="3 4" id="KW-0040">ANK repeat</keyword>
<dbReference type="PANTHER" id="PTHR24136">
    <property type="entry name" value="SOWAH (DROSOPHILA) HOMOLOG"/>
    <property type="match status" value="1"/>
</dbReference>
<evidence type="ECO:0000256" key="3">
    <source>
        <dbReference type="ARBA" id="ARBA00023043"/>
    </source>
</evidence>
<dbReference type="Pfam" id="PF00023">
    <property type="entry name" value="Ank"/>
    <property type="match status" value="1"/>
</dbReference>
<proteinExistence type="inferred from homology"/>
<organism evidence="5 6">
    <name type="scientific">Sphagnum troendelagicum</name>
    <dbReference type="NCBI Taxonomy" id="128251"/>
    <lineage>
        <taxon>Eukaryota</taxon>
        <taxon>Viridiplantae</taxon>
        <taxon>Streptophyta</taxon>
        <taxon>Embryophyta</taxon>
        <taxon>Bryophyta</taxon>
        <taxon>Sphagnophytina</taxon>
        <taxon>Sphagnopsida</taxon>
        <taxon>Sphagnales</taxon>
        <taxon>Sphagnaceae</taxon>
        <taxon>Sphagnum</taxon>
    </lineage>
</organism>
<dbReference type="PANTHER" id="PTHR24136:SF15">
    <property type="entry name" value="ANK_REP_REGION DOMAIN-CONTAINING PROTEIN"/>
    <property type="match status" value="1"/>
</dbReference>
<accession>A0ABP0TWC3</accession>
<protein>
    <submittedName>
        <fullName evidence="5">Uncharacterized protein</fullName>
    </submittedName>
</protein>
<dbReference type="PROSITE" id="PS50297">
    <property type="entry name" value="ANK_REP_REGION"/>
    <property type="match status" value="3"/>
</dbReference>
<dbReference type="InterPro" id="IPR002110">
    <property type="entry name" value="Ankyrin_rpt"/>
</dbReference>
<dbReference type="InterPro" id="IPR051573">
    <property type="entry name" value="Ankyrin-SOCS_box_domain"/>
</dbReference>
<dbReference type="EMBL" id="OZ019907">
    <property type="protein sequence ID" value="CAK9206493.1"/>
    <property type="molecule type" value="Genomic_DNA"/>
</dbReference>
<evidence type="ECO:0000256" key="4">
    <source>
        <dbReference type="PROSITE-ProRule" id="PRU00023"/>
    </source>
</evidence>
<evidence type="ECO:0000256" key="2">
    <source>
        <dbReference type="ARBA" id="ARBA00022737"/>
    </source>
</evidence>
<dbReference type="Gene3D" id="1.25.40.20">
    <property type="entry name" value="Ankyrin repeat-containing domain"/>
    <property type="match status" value="2"/>
</dbReference>
<comment type="similarity">
    <text evidence="1">Belongs to the ankyrin SOCS box (ASB) family.</text>
</comment>
<dbReference type="SUPFAM" id="SSF48403">
    <property type="entry name" value="Ankyrin repeat"/>
    <property type="match status" value="1"/>
</dbReference>
<dbReference type="PRINTS" id="PR01415">
    <property type="entry name" value="ANKYRIN"/>
</dbReference>
<dbReference type="PROSITE" id="PS50088">
    <property type="entry name" value="ANK_REPEAT"/>
    <property type="match status" value="3"/>
</dbReference>
<feature type="repeat" description="ANK" evidence="4">
    <location>
        <begin position="96"/>
        <end position="128"/>
    </location>
</feature>
<sequence>MALPLMAEEEEGDGEDMLFQAPVVVLVPADVEAVMVAAEEGDADALTRALDNLRNDVNCEGEDGDRPLHLACLYGHLECVQILLTAGASMEVRDEDGGTPLHDACAGGYKEIVSLLLQSATSPEQIRRLLDAHDVDGDTPLHHASRGNHADVVQLLLDYGASPEVLNALSQSPADLADAGSMTFHRLLESAQHQAADSACDQAS</sequence>
<gene>
    <name evidence="5" type="ORF">CSSPTR1EN2_LOCUS8376</name>
</gene>
<evidence type="ECO:0000313" key="6">
    <source>
        <dbReference type="Proteomes" id="UP001497512"/>
    </source>
</evidence>
<evidence type="ECO:0000313" key="5">
    <source>
        <dbReference type="EMBL" id="CAK9206493.1"/>
    </source>
</evidence>
<feature type="repeat" description="ANK" evidence="4">
    <location>
        <begin position="63"/>
        <end position="95"/>
    </location>
</feature>
<dbReference type="InterPro" id="IPR036770">
    <property type="entry name" value="Ankyrin_rpt-contain_sf"/>
</dbReference>
<dbReference type="Proteomes" id="UP001497512">
    <property type="component" value="Chromosome 15"/>
</dbReference>
<dbReference type="Pfam" id="PF12796">
    <property type="entry name" value="Ank_2"/>
    <property type="match status" value="1"/>
</dbReference>
<keyword evidence="6" id="KW-1185">Reference proteome</keyword>
<keyword evidence="2" id="KW-0677">Repeat</keyword>